<keyword evidence="3" id="KW-1185">Reference proteome</keyword>
<evidence type="ECO:0000256" key="1">
    <source>
        <dbReference type="SAM" id="SignalP"/>
    </source>
</evidence>
<dbReference type="EMBL" id="PHHF01000027">
    <property type="protein sequence ID" value="PTD24954.1"/>
    <property type="molecule type" value="Genomic_DNA"/>
</dbReference>
<dbReference type="AlphaFoldDB" id="A0A2T4I4Z9"/>
<organism evidence="2 3">
    <name type="scientific">Edaphosphingomonas fennica</name>
    <dbReference type="NCBI Taxonomy" id="114404"/>
    <lineage>
        <taxon>Bacteria</taxon>
        <taxon>Pseudomonadati</taxon>
        <taxon>Pseudomonadota</taxon>
        <taxon>Alphaproteobacteria</taxon>
        <taxon>Sphingomonadales</taxon>
        <taxon>Rhizorhabdaceae</taxon>
        <taxon>Edaphosphingomonas</taxon>
    </lineage>
</organism>
<comment type="caution">
    <text evidence="2">The sequence shown here is derived from an EMBL/GenBank/DDBJ whole genome shotgun (WGS) entry which is preliminary data.</text>
</comment>
<accession>A0A2T4I4Z9</accession>
<evidence type="ECO:0000313" key="3">
    <source>
        <dbReference type="Proteomes" id="UP000241206"/>
    </source>
</evidence>
<dbReference type="Proteomes" id="UP000241206">
    <property type="component" value="Unassembled WGS sequence"/>
</dbReference>
<reference evidence="2 3" key="1">
    <citation type="submission" date="2017-11" db="EMBL/GenBank/DDBJ databases">
        <title>Sphingomonas oleivorans sp. nov., isolated from oil-contaminated soil.</title>
        <authorList>
            <person name="Wang L."/>
            <person name="Chen L."/>
        </authorList>
    </citation>
    <scope>NUCLEOTIDE SEQUENCE [LARGE SCALE GENOMIC DNA]</scope>
    <source>
        <strain evidence="2 3">K101</strain>
    </source>
</reference>
<evidence type="ECO:0008006" key="4">
    <source>
        <dbReference type="Google" id="ProtNLM"/>
    </source>
</evidence>
<proteinExistence type="predicted"/>
<name>A0A2T4I4Z9_9SPHN</name>
<feature type="signal peptide" evidence="1">
    <location>
        <begin position="1"/>
        <end position="22"/>
    </location>
</feature>
<sequence length="96" mass="10180">MNKFVLRGALALALLAPAAAIAQPADNAAAEAAAVKKGYALYDNAGKKLGRVEQVRQSDGYVTFIYNTKIYRVPLASISVDGHAAKTTLSWDEIKG</sequence>
<gene>
    <name evidence="2" type="ORF">CV103_06495</name>
</gene>
<protein>
    <recommendedName>
        <fullName evidence="4">PRC-barrel domain-containing protein</fullName>
    </recommendedName>
</protein>
<keyword evidence="1" id="KW-0732">Signal</keyword>
<dbReference type="RefSeq" id="WP_107394381.1">
    <property type="nucleotide sequence ID" value="NZ_PHHF01000027.1"/>
</dbReference>
<evidence type="ECO:0000313" key="2">
    <source>
        <dbReference type="EMBL" id="PTD24954.1"/>
    </source>
</evidence>
<feature type="chain" id="PRO_5015492428" description="PRC-barrel domain-containing protein" evidence="1">
    <location>
        <begin position="23"/>
        <end position="96"/>
    </location>
</feature>